<dbReference type="InterPro" id="IPR017441">
    <property type="entry name" value="Protein_kinase_ATP_BS"/>
</dbReference>
<keyword evidence="4" id="KW-1185">Reference proteome</keyword>
<evidence type="ECO:0000256" key="2">
    <source>
        <dbReference type="SAM" id="MobiDB-lite"/>
    </source>
</evidence>
<dbReference type="PROSITE" id="PS00107">
    <property type="entry name" value="PROTEIN_KINASE_ATP"/>
    <property type="match status" value="1"/>
</dbReference>
<proteinExistence type="predicted"/>
<dbReference type="AlphaFoldDB" id="A0A8B7XSZ3"/>
<protein>
    <submittedName>
        <fullName evidence="5">Mitogen-activated protein kinase kinase kinase 14-like</fullName>
    </submittedName>
</protein>
<reference evidence="5" key="1">
    <citation type="submission" date="2025-08" db="UniProtKB">
        <authorList>
            <consortium name="RefSeq"/>
        </authorList>
    </citation>
    <scope>IDENTIFICATION</scope>
</reference>
<evidence type="ECO:0000313" key="5">
    <source>
        <dbReference type="RefSeq" id="XP_022083120.1"/>
    </source>
</evidence>
<dbReference type="GO" id="GO:0004672">
    <property type="term" value="F:protein kinase activity"/>
    <property type="evidence" value="ECO:0007669"/>
    <property type="project" value="InterPro"/>
</dbReference>
<dbReference type="InterPro" id="IPR000719">
    <property type="entry name" value="Prot_kinase_dom"/>
</dbReference>
<keyword evidence="1" id="KW-0547">Nucleotide-binding</keyword>
<feature type="compositionally biased region" description="Basic and acidic residues" evidence="2">
    <location>
        <begin position="1"/>
        <end position="10"/>
    </location>
</feature>
<dbReference type="PANTHER" id="PTHR48011">
    <property type="entry name" value="CCR4-NOT TRANSCRIPTIONAL COMPLEX SUBUNIT CAF120-RELATED"/>
    <property type="match status" value="1"/>
</dbReference>
<dbReference type="GO" id="GO:0007165">
    <property type="term" value="P:signal transduction"/>
    <property type="evidence" value="ECO:0007669"/>
    <property type="project" value="TreeGrafter"/>
</dbReference>
<dbReference type="PANTHER" id="PTHR48011:SF4">
    <property type="entry name" value="MITOGEN-ACTIVATED PROTEIN KINASE KINASE KINASE 19"/>
    <property type="match status" value="1"/>
</dbReference>
<feature type="compositionally biased region" description="Polar residues" evidence="2">
    <location>
        <begin position="15"/>
        <end position="24"/>
    </location>
</feature>
<feature type="binding site" evidence="1">
    <location>
        <position position="213"/>
    </location>
    <ligand>
        <name>ATP</name>
        <dbReference type="ChEBI" id="CHEBI:30616"/>
    </ligand>
</feature>
<organism evidence="4 5">
    <name type="scientific">Acanthaster planci</name>
    <name type="common">Crown-of-thorns starfish</name>
    <dbReference type="NCBI Taxonomy" id="133434"/>
    <lineage>
        <taxon>Eukaryota</taxon>
        <taxon>Metazoa</taxon>
        <taxon>Echinodermata</taxon>
        <taxon>Eleutherozoa</taxon>
        <taxon>Asterozoa</taxon>
        <taxon>Asteroidea</taxon>
        <taxon>Valvatacea</taxon>
        <taxon>Valvatida</taxon>
        <taxon>Acanthasteridae</taxon>
        <taxon>Acanthaster</taxon>
    </lineage>
</organism>
<dbReference type="Gene3D" id="3.30.200.20">
    <property type="entry name" value="Phosphorylase Kinase, domain 1"/>
    <property type="match status" value="1"/>
</dbReference>
<evidence type="ECO:0000313" key="4">
    <source>
        <dbReference type="Proteomes" id="UP000694845"/>
    </source>
</evidence>
<dbReference type="PROSITE" id="PS50011">
    <property type="entry name" value="PROTEIN_KINASE_DOM"/>
    <property type="match status" value="1"/>
</dbReference>
<dbReference type="Pfam" id="PF00069">
    <property type="entry name" value="Pkinase"/>
    <property type="match status" value="1"/>
</dbReference>
<dbReference type="CDD" id="cd00180">
    <property type="entry name" value="PKc"/>
    <property type="match status" value="1"/>
</dbReference>
<keyword evidence="1" id="KW-0067">ATP-binding</keyword>
<accession>A0A8B7XSZ3</accession>
<dbReference type="Proteomes" id="UP000694845">
    <property type="component" value="Unplaced"/>
</dbReference>
<gene>
    <name evidence="5" type="primary">LOC110975191</name>
</gene>
<dbReference type="Gene3D" id="1.10.510.10">
    <property type="entry name" value="Transferase(Phosphotransferase) domain 1"/>
    <property type="match status" value="1"/>
</dbReference>
<dbReference type="OrthoDB" id="6128227at2759"/>
<evidence type="ECO:0000259" key="3">
    <source>
        <dbReference type="PROSITE" id="PS50011"/>
    </source>
</evidence>
<dbReference type="GO" id="GO:0005524">
    <property type="term" value="F:ATP binding"/>
    <property type="evidence" value="ECO:0007669"/>
    <property type="project" value="UniProtKB-UniRule"/>
</dbReference>
<name>A0A8B7XSZ3_ACAPL</name>
<dbReference type="SUPFAM" id="SSF56112">
    <property type="entry name" value="Protein kinase-like (PK-like)"/>
    <property type="match status" value="1"/>
</dbReference>
<dbReference type="GeneID" id="110975191"/>
<dbReference type="RefSeq" id="XP_022083120.1">
    <property type="nucleotide sequence ID" value="XM_022227428.1"/>
</dbReference>
<dbReference type="InterPro" id="IPR052751">
    <property type="entry name" value="Plant_MAPKKK"/>
</dbReference>
<dbReference type="KEGG" id="aplc:110975191"/>
<sequence>MDQIGEERMAADFASSVQVGNPSEVQAGDHQGIGQLIQRRQDPSCIDAAGNSQANQDEPQGGVASIDSGVELPVLPEHGSPSGAQVHLDAAGDSISNTPAATYLRDQPNIQQTLDNIAVQPDLARDPLRGGVNYGSLADLKNFAEKQDEIRKQGLTLPGQDGILLKGEKLHINNNNYRENAEFDKLVPPLGEGSYGEVSIIRDKRTKQDAVAKYIKLKDFQVNEAVNWCHLTDRSPFIVRFLGLIRTDVTIMFLSEYNPGFRTLESFREGRNFRIDQMQALGLMDQLFQALAYMHGLKIIHKDIHGNNILVSPSLDRVRLRLIDFGESKRITGREQDVRDDEYYDVWCAIFVYIRLLGGCTSSLDYESRTNSQQVKLPSNIDERLRHFIQHVINRRLKAFEVVDLIGKIGRELYSVYVTGPPTDDYVPPDMGDGL</sequence>
<dbReference type="InterPro" id="IPR011009">
    <property type="entry name" value="Kinase-like_dom_sf"/>
</dbReference>
<evidence type="ECO:0000256" key="1">
    <source>
        <dbReference type="PROSITE-ProRule" id="PRU10141"/>
    </source>
</evidence>
<feature type="region of interest" description="Disordered" evidence="2">
    <location>
        <begin position="1"/>
        <end position="66"/>
    </location>
</feature>
<feature type="domain" description="Protein kinase" evidence="3">
    <location>
        <begin position="184"/>
        <end position="435"/>
    </location>
</feature>